<comment type="catalytic activity">
    <reaction evidence="9 10">
        <text>Release of signal peptides from bacterial membrane prolipoproteins. Hydrolyzes -Xaa-Yaa-Zaa-|-(S,diacylglyceryl)Cys-, in which Xaa is hydrophobic (preferably Leu), and Yaa (Ala or Ser) and Zaa (Gly or Ala) have small, neutral side chains.</text>
        <dbReference type="EC" id="3.4.23.36"/>
    </reaction>
</comment>
<dbReference type="PANTHER" id="PTHR33695:SF1">
    <property type="entry name" value="LIPOPROTEIN SIGNAL PEPTIDASE"/>
    <property type="match status" value="1"/>
</dbReference>
<evidence type="ECO:0000313" key="13">
    <source>
        <dbReference type="Proteomes" id="UP000245216"/>
    </source>
</evidence>
<dbReference type="InterPro" id="IPR001872">
    <property type="entry name" value="Peptidase_A8"/>
</dbReference>
<keyword evidence="3 9" id="KW-0645">Protease</keyword>
<dbReference type="GO" id="GO:0005886">
    <property type="term" value="C:plasma membrane"/>
    <property type="evidence" value="ECO:0007669"/>
    <property type="project" value="UniProtKB-SubCell"/>
</dbReference>
<evidence type="ECO:0000256" key="7">
    <source>
        <dbReference type="ARBA" id="ARBA00022989"/>
    </source>
</evidence>
<evidence type="ECO:0000256" key="3">
    <source>
        <dbReference type="ARBA" id="ARBA00022670"/>
    </source>
</evidence>
<evidence type="ECO:0000256" key="10">
    <source>
        <dbReference type="RuleBase" id="RU000594"/>
    </source>
</evidence>
<dbReference type="EMBL" id="QEXO01000004">
    <property type="protein sequence ID" value="PWE13251.1"/>
    <property type="molecule type" value="Genomic_DNA"/>
</dbReference>
<comment type="function">
    <text evidence="9 10">This protein specifically catalyzes the removal of signal peptides from prolipoproteins.</text>
</comment>
<dbReference type="PRINTS" id="PR00781">
    <property type="entry name" value="LIPOSIGPTASE"/>
</dbReference>
<reference evidence="12 13" key="2">
    <citation type="submission" date="2018-05" db="EMBL/GenBank/DDBJ databases">
        <authorList>
            <person name="Lanie J.A."/>
            <person name="Ng W.-L."/>
            <person name="Kazmierczak K.M."/>
            <person name="Andrzejewski T.M."/>
            <person name="Davidsen T.M."/>
            <person name="Wayne K.J."/>
            <person name="Tettelin H."/>
            <person name="Glass J.I."/>
            <person name="Rusch D."/>
            <person name="Podicherti R."/>
            <person name="Tsui H.-C.T."/>
            <person name="Winkler M.E."/>
        </authorList>
    </citation>
    <scope>NUCLEOTIDE SEQUENCE [LARGE SCALE GENOMIC DNA]</scope>
    <source>
        <strain evidence="12 13">YBY</strain>
    </source>
</reference>
<keyword evidence="8 9" id="KW-0472">Membrane</keyword>
<keyword evidence="4 9" id="KW-0812">Transmembrane</keyword>
<evidence type="ECO:0000256" key="6">
    <source>
        <dbReference type="ARBA" id="ARBA00022801"/>
    </source>
</evidence>
<comment type="subcellular location">
    <subcellularLocation>
        <location evidence="9">Cell membrane</location>
        <topology evidence="9">Multi-pass membrane protein</topology>
    </subcellularLocation>
</comment>
<dbReference type="PROSITE" id="PS00855">
    <property type="entry name" value="SPASE_II"/>
    <property type="match status" value="1"/>
</dbReference>
<feature type="transmembrane region" description="Helical" evidence="9">
    <location>
        <begin position="105"/>
        <end position="123"/>
    </location>
</feature>
<feature type="transmembrane region" description="Helical" evidence="9">
    <location>
        <begin position="20"/>
        <end position="41"/>
    </location>
</feature>
<evidence type="ECO:0000313" key="12">
    <source>
        <dbReference type="EMBL" id="PWE13251.1"/>
    </source>
</evidence>
<name>A0A2U2BGX7_ALCFA</name>
<dbReference type="Proteomes" id="UP000245216">
    <property type="component" value="Unassembled WGS sequence"/>
</dbReference>
<feature type="active site" evidence="9">
    <location>
        <position position="133"/>
    </location>
</feature>
<protein>
    <recommendedName>
        <fullName evidence="9">Lipoprotein signal peptidase</fullName>
        <ecNumber evidence="9">3.4.23.36</ecNumber>
    </recommendedName>
    <alternativeName>
        <fullName evidence="9">Prolipoprotein signal peptidase</fullName>
    </alternativeName>
    <alternativeName>
        <fullName evidence="9">Signal peptidase II</fullName>
        <shortName evidence="9">SPase II</shortName>
    </alternativeName>
</protein>
<evidence type="ECO:0000256" key="2">
    <source>
        <dbReference type="ARBA" id="ARBA00022475"/>
    </source>
</evidence>
<keyword evidence="5 9" id="KW-0064">Aspartyl protease</keyword>
<evidence type="ECO:0000256" key="8">
    <source>
        <dbReference type="ARBA" id="ARBA00023136"/>
    </source>
</evidence>
<dbReference type="EC" id="3.4.23.36" evidence="9"/>
<feature type="transmembrane region" description="Helical" evidence="9">
    <location>
        <begin position="143"/>
        <end position="167"/>
    </location>
</feature>
<comment type="pathway">
    <text evidence="9">Protein modification; lipoprotein biosynthesis (signal peptide cleavage).</text>
</comment>
<evidence type="ECO:0000256" key="9">
    <source>
        <dbReference type="HAMAP-Rule" id="MF_00161"/>
    </source>
</evidence>
<dbReference type="HAMAP" id="MF_00161">
    <property type="entry name" value="LspA"/>
    <property type="match status" value="1"/>
</dbReference>
<sequence>MPDKDMAPSPGQARLPSRQFWAWIGLAAFIVGLDQWTKQYFDTNLFYQERWNILPFFDFTLLYNPGAAFSFLAGGQGWQRWFFVGIAAVATVFIVTMLRRSAKQPLFCLSLSLILGGAIGNVVDRLMHGHVVDFLLFYWNQSYFPAFNIADVAISCGAALLVLDEFLRMRRNKRQRS</sequence>
<dbReference type="STRING" id="511.UZ73_16725"/>
<evidence type="ECO:0000256" key="4">
    <source>
        <dbReference type="ARBA" id="ARBA00022692"/>
    </source>
</evidence>
<dbReference type="UniPathway" id="UPA00665"/>
<feature type="transmembrane region" description="Helical" evidence="9">
    <location>
        <begin position="78"/>
        <end position="98"/>
    </location>
</feature>
<evidence type="ECO:0000256" key="1">
    <source>
        <dbReference type="ARBA" id="ARBA00006139"/>
    </source>
</evidence>
<comment type="similarity">
    <text evidence="1 9 11">Belongs to the peptidase A8 family.</text>
</comment>
<dbReference type="NCBIfam" id="TIGR00077">
    <property type="entry name" value="lspA"/>
    <property type="match status" value="1"/>
</dbReference>
<keyword evidence="6 9" id="KW-0378">Hydrolase</keyword>
<dbReference type="RefSeq" id="WP_109089548.1">
    <property type="nucleotide sequence ID" value="NZ_CP048039.1"/>
</dbReference>
<keyword evidence="7 9" id="KW-1133">Transmembrane helix</keyword>
<keyword evidence="2 9" id="KW-1003">Cell membrane</keyword>
<organism evidence="12 13">
    <name type="scientific">Alcaligenes faecalis</name>
    <dbReference type="NCBI Taxonomy" id="511"/>
    <lineage>
        <taxon>Bacteria</taxon>
        <taxon>Pseudomonadati</taxon>
        <taxon>Pseudomonadota</taxon>
        <taxon>Betaproteobacteria</taxon>
        <taxon>Burkholderiales</taxon>
        <taxon>Alcaligenaceae</taxon>
        <taxon>Alcaligenes</taxon>
    </lineage>
</organism>
<reference evidence="12 13" key="1">
    <citation type="submission" date="2018-05" db="EMBL/GenBank/DDBJ databases">
        <title>Genome Sequence of an Efficient Indole-Degrading Bacterium, Alcaligenes sp.YBY.</title>
        <authorList>
            <person name="Yang B."/>
        </authorList>
    </citation>
    <scope>NUCLEOTIDE SEQUENCE [LARGE SCALE GENOMIC DNA]</scope>
    <source>
        <strain evidence="12 13">YBY</strain>
    </source>
</reference>
<evidence type="ECO:0000256" key="5">
    <source>
        <dbReference type="ARBA" id="ARBA00022750"/>
    </source>
</evidence>
<proteinExistence type="inferred from homology"/>
<dbReference type="GO" id="GO:0004190">
    <property type="term" value="F:aspartic-type endopeptidase activity"/>
    <property type="evidence" value="ECO:0007669"/>
    <property type="project" value="UniProtKB-UniRule"/>
</dbReference>
<dbReference type="AlphaFoldDB" id="A0A2U2BGX7"/>
<gene>
    <name evidence="9" type="primary">lspA</name>
    <name evidence="12" type="ORF">DF183_15640</name>
</gene>
<accession>A0A2U2BGX7</accession>
<evidence type="ECO:0000256" key="11">
    <source>
        <dbReference type="RuleBase" id="RU004181"/>
    </source>
</evidence>
<dbReference type="Pfam" id="PF01252">
    <property type="entry name" value="Peptidase_A8"/>
    <property type="match status" value="1"/>
</dbReference>
<dbReference type="PANTHER" id="PTHR33695">
    <property type="entry name" value="LIPOPROTEIN SIGNAL PEPTIDASE"/>
    <property type="match status" value="1"/>
</dbReference>
<comment type="caution">
    <text evidence="12">The sequence shown here is derived from an EMBL/GenBank/DDBJ whole genome shotgun (WGS) entry which is preliminary data.</text>
</comment>
<dbReference type="GO" id="GO:0006508">
    <property type="term" value="P:proteolysis"/>
    <property type="evidence" value="ECO:0007669"/>
    <property type="project" value="UniProtKB-KW"/>
</dbReference>
<feature type="active site" evidence="9">
    <location>
        <position position="151"/>
    </location>
</feature>